<dbReference type="AlphaFoldDB" id="A0A5C4XRU5"/>
<reference evidence="1 2" key="1">
    <citation type="submission" date="2019-06" db="EMBL/GenBank/DDBJ databases">
        <title>The draft genome of Rhizobium smilacinae PTYR-5.</title>
        <authorList>
            <person name="Liu L."/>
            <person name="Li L."/>
            <person name="Zhang X."/>
        </authorList>
    </citation>
    <scope>NUCLEOTIDE SEQUENCE [LARGE SCALE GENOMIC DNA]</scope>
    <source>
        <strain evidence="1 2">PTYR-5</strain>
    </source>
</reference>
<sequence>MFSAGLEQNFSFAQVGPLTASDVIGMNAGCSSPFLGEGAAGFGFLALFTMPEKTFFGFVLSI</sequence>
<comment type="caution">
    <text evidence="1">The sequence shown here is derived from an EMBL/GenBank/DDBJ whole genome shotgun (WGS) entry which is preliminary data.</text>
</comment>
<dbReference type="Proteomes" id="UP000311605">
    <property type="component" value="Unassembled WGS sequence"/>
</dbReference>
<proteinExistence type="predicted"/>
<dbReference type="EMBL" id="VDMN01000001">
    <property type="protein sequence ID" value="TNM66063.1"/>
    <property type="molecule type" value="Genomic_DNA"/>
</dbReference>
<evidence type="ECO:0000313" key="2">
    <source>
        <dbReference type="Proteomes" id="UP000311605"/>
    </source>
</evidence>
<accession>A0A5C4XRU5</accession>
<gene>
    <name evidence="1" type="ORF">FHP24_07550</name>
</gene>
<keyword evidence="2" id="KW-1185">Reference proteome</keyword>
<evidence type="ECO:0000313" key="1">
    <source>
        <dbReference type="EMBL" id="TNM66063.1"/>
    </source>
</evidence>
<organism evidence="1 2">
    <name type="scientific">Aliirhizobium smilacinae</name>
    <dbReference type="NCBI Taxonomy" id="1395944"/>
    <lineage>
        <taxon>Bacteria</taxon>
        <taxon>Pseudomonadati</taxon>
        <taxon>Pseudomonadota</taxon>
        <taxon>Alphaproteobacteria</taxon>
        <taxon>Hyphomicrobiales</taxon>
        <taxon>Rhizobiaceae</taxon>
        <taxon>Aliirhizobium</taxon>
    </lineage>
</organism>
<name>A0A5C4XRU5_9HYPH</name>
<dbReference type="RefSeq" id="WP_139675067.1">
    <property type="nucleotide sequence ID" value="NZ_VDMN01000001.1"/>
</dbReference>
<protein>
    <submittedName>
        <fullName evidence="1">Uncharacterized protein</fullName>
    </submittedName>
</protein>